<evidence type="ECO:0000256" key="7">
    <source>
        <dbReference type="ARBA" id="ARBA00023128"/>
    </source>
</evidence>
<feature type="compositionally biased region" description="Low complexity" evidence="11">
    <location>
        <begin position="1"/>
        <end position="15"/>
    </location>
</feature>
<feature type="compositionally biased region" description="Basic and acidic residues" evidence="11">
    <location>
        <begin position="124"/>
        <end position="134"/>
    </location>
</feature>
<comment type="similarity">
    <text evidence="2 10">Belongs to the cytochrome c-type heme lyase family.</text>
</comment>
<dbReference type="EMBL" id="KB933378">
    <property type="protein sequence ID" value="EON95750.1"/>
    <property type="molecule type" value="Genomic_DNA"/>
</dbReference>
<dbReference type="AlphaFoldDB" id="R8B8W5"/>
<evidence type="ECO:0000313" key="12">
    <source>
        <dbReference type="EMBL" id="EON95750.1"/>
    </source>
</evidence>
<keyword evidence="9 10" id="KW-0456">Lyase</keyword>
<keyword evidence="7 10" id="KW-0496">Mitochondrion</keyword>
<protein>
    <recommendedName>
        <fullName evidence="10">Holocytochrome c-type synthase</fullName>
        <ecNumber evidence="10">4.4.1.17</ecNumber>
    </recommendedName>
</protein>
<dbReference type="PANTHER" id="PTHR12743:SF0">
    <property type="entry name" value="HOLOCYTOCHROME C-TYPE SYNTHASE"/>
    <property type="match status" value="1"/>
</dbReference>
<evidence type="ECO:0000256" key="11">
    <source>
        <dbReference type="SAM" id="MobiDB-lite"/>
    </source>
</evidence>
<feature type="compositionally biased region" description="Polar residues" evidence="11">
    <location>
        <begin position="100"/>
        <end position="121"/>
    </location>
</feature>
<keyword evidence="6 10" id="KW-0408">Iron</keyword>
<dbReference type="PANTHER" id="PTHR12743">
    <property type="entry name" value="CYTOCHROME C1 HEME LYASE"/>
    <property type="match status" value="1"/>
</dbReference>
<keyword evidence="4 10" id="KW-0479">Metal-binding</keyword>
<dbReference type="HOGENOM" id="CLU_048602_1_2_1"/>
<dbReference type="RefSeq" id="XP_007919518.1">
    <property type="nucleotide sequence ID" value="XM_007921327.1"/>
</dbReference>
<comment type="function">
    <text evidence="10">Lyase that catalyzes the covalent linking of the heme group to the cytochrome C apoprotein to produce the mature functional cytochrome.</text>
</comment>
<evidence type="ECO:0000256" key="10">
    <source>
        <dbReference type="RuleBase" id="RU363130"/>
    </source>
</evidence>
<keyword evidence="5 10" id="KW-0999">Mitochondrion inner membrane</keyword>
<evidence type="ECO:0000256" key="1">
    <source>
        <dbReference type="ARBA" id="ARBA00004273"/>
    </source>
</evidence>
<evidence type="ECO:0000313" key="13">
    <source>
        <dbReference type="Proteomes" id="UP000014074"/>
    </source>
</evidence>
<dbReference type="GO" id="GO:0005743">
    <property type="term" value="C:mitochondrial inner membrane"/>
    <property type="evidence" value="ECO:0007669"/>
    <property type="project" value="UniProtKB-SubCell"/>
</dbReference>
<name>R8B8W5_PHAM7</name>
<evidence type="ECO:0000256" key="5">
    <source>
        <dbReference type="ARBA" id="ARBA00022792"/>
    </source>
</evidence>
<evidence type="ECO:0000256" key="2">
    <source>
        <dbReference type="ARBA" id="ARBA00007255"/>
    </source>
</evidence>
<dbReference type="InterPro" id="IPR000511">
    <property type="entry name" value="Holocyt_c/c1_synthase"/>
</dbReference>
<keyword evidence="13" id="KW-1185">Reference proteome</keyword>
<feature type="compositionally biased region" description="Low complexity" evidence="11">
    <location>
        <begin position="80"/>
        <end position="99"/>
    </location>
</feature>
<keyword evidence="8 10" id="KW-0472">Membrane</keyword>
<dbReference type="eggNOG" id="KOG3996">
    <property type="taxonomic scope" value="Eukaryota"/>
</dbReference>
<comment type="catalytic activity">
    <reaction evidence="10">
        <text>holo-[cytochrome c] = apo-[cytochrome c] + heme b</text>
        <dbReference type="Rhea" id="RHEA:22648"/>
        <dbReference type="Rhea" id="RHEA-COMP:10725"/>
        <dbReference type="Rhea" id="RHEA-COMP:10726"/>
        <dbReference type="ChEBI" id="CHEBI:29950"/>
        <dbReference type="ChEBI" id="CHEBI:60344"/>
        <dbReference type="ChEBI" id="CHEBI:83739"/>
        <dbReference type="EC" id="4.4.1.17"/>
    </reaction>
</comment>
<keyword evidence="3 10" id="KW-0349">Heme</keyword>
<accession>R8B8W5</accession>
<evidence type="ECO:0000256" key="8">
    <source>
        <dbReference type="ARBA" id="ARBA00023136"/>
    </source>
</evidence>
<evidence type="ECO:0000256" key="9">
    <source>
        <dbReference type="ARBA" id="ARBA00023239"/>
    </source>
</evidence>
<dbReference type="EC" id="4.4.1.17" evidence="10"/>
<dbReference type="GO" id="GO:0004408">
    <property type="term" value="F:holocytochrome-c synthase activity"/>
    <property type="evidence" value="ECO:0007669"/>
    <property type="project" value="UniProtKB-EC"/>
</dbReference>
<dbReference type="GeneID" id="19329706"/>
<dbReference type="KEGG" id="tmn:UCRPA7_8817"/>
<reference evidence="13" key="1">
    <citation type="journal article" date="2013" name="Genome Announc.">
        <title>Draft genome sequence of the ascomycete Phaeoacremonium aleophilum strain UCR-PA7, a causal agent of the esca disease complex in grapevines.</title>
        <authorList>
            <person name="Blanco-Ulate B."/>
            <person name="Rolshausen P."/>
            <person name="Cantu D."/>
        </authorList>
    </citation>
    <scope>NUCLEOTIDE SEQUENCE [LARGE SCALE GENOMIC DNA]</scope>
    <source>
        <strain evidence="13">UCR-PA7</strain>
    </source>
</reference>
<sequence length="287" mass="30901">MKEHAAGAADDAAAAQCPVDHKSREAWMAQARAAQGDLPPNPHAQPHPHASYPTAQSSQPSGKDAASTPSWGWRIPFFGSSPAATTTAPPNLPSTTSSPLGTQREVSSIPRSSTPGESSCPVNHEVETGSDEKSGNWIYPSEKMFFDAMKRKGHGAEAADMRTVVPIHNAVNEKAWAEIKEWEKPYEKDGSCPGGPRLHSFTGLSSNMSPKARLNTLLGYTAPFDRHDWVVDRCGTKVEYVIDFYAGSSKAGGGRAQGKVSFYLDVRPKLNSWEGVKMRAARALGIN</sequence>
<gene>
    <name evidence="12" type="ORF">UCRPA7_8817</name>
</gene>
<evidence type="ECO:0000256" key="3">
    <source>
        <dbReference type="ARBA" id="ARBA00022617"/>
    </source>
</evidence>
<comment type="subcellular location">
    <subcellularLocation>
        <location evidence="1 10">Mitochondrion inner membrane</location>
    </subcellularLocation>
</comment>
<dbReference type="PROSITE" id="PS00822">
    <property type="entry name" value="CYTO_HEME_LYASE_2"/>
    <property type="match status" value="1"/>
</dbReference>
<organism evidence="12 13">
    <name type="scientific">Phaeoacremonium minimum (strain UCR-PA7)</name>
    <name type="common">Esca disease fungus</name>
    <name type="synonym">Togninia minima</name>
    <dbReference type="NCBI Taxonomy" id="1286976"/>
    <lineage>
        <taxon>Eukaryota</taxon>
        <taxon>Fungi</taxon>
        <taxon>Dikarya</taxon>
        <taxon>Ascomycota</taxon>
        <taxon>Pezizomycotina</taxon>
        <taxon>Sordariomycetes</taxon>
        <taxon>Sordariomycetidae</taxon>
        <taxon>Togniniales</taxon>
        <taxon>Togniniaceae</taxon>
        <taxon>Phaeoacremonium</taxon>
    </lineage>
</organism>
<proteinExistence type="inferred from homology"/>
<dbReference type="OrthoDB" id="4243at2759"/>
<feature type="region of interest" description="Disordered" evidence="11">
    <location>
        <begin position="1"/>
        <end position="135"/>
    </location>
</feature>
<dbReference type="Pfam" id="PF01265">
    <property type="entry name" value="Cyto_heme_lyase"/>
    <property type="match status" value="1"/>
</dbReference>
<dbReference type="GO" id="GO:0046872">
    <property type="term" value="F:metal ion binding"/>
    <property type="evidence" value="ECO:0007669"/>
    <property type="project" value="UniProtKB-KW"/>
</dbReference>
<dbReference type="Proteomes" id="UP000014074">
    <property type="component" value="Unassembled WGS sequence"/>
</dbReference>
<evidence type="ECO:0000256" key="6">
    <source>
        <dbReference type="ARBA" id="ARBA00023004"/>
    </source>
</evidence>
<evidence type="ECO:0000256" key="4">
    <source>
        <dbReference type="ARBA" id="ARBA00022723"/>
    </source>
</evidence>